<dbReference type="InterPro" id="IPR039417">
    <property type="entry name" value="Peptidase_C1A_papain-like"/>
</dbReference>
<evidence type="ECO:0000259" key="8">
    <source>
        <dbReference type="SMART" id="SM00848"/>
    </source>
</evidence>
<evidence type="ECO:0000313" key="9">
    <source>
        <dbReference type="EMBL" id="CAI5798922.1"/>
    </source>
</evidence>
<dbReference type="Gene3D" id="3.90.70.10">
    <property type="entry name" value="Cysteine proteinases"/>
    <property type="match status" value="1"/>
</dbReference>
<evidence type="ECO:0000256" key="6">
    <source>
        <dbReference type="ARBA" id="ARBA00023157"/>
    </source>
</evidence>
<evidence type="ECO:0000256" key="4">
    <source>
        <dbReference type="ARBA" id="ARBA00022807"/>
    </source>
</evidence>
<evidence type="ECO:0000313" key="10">
    <source>
        <dbReference type="Proteomes" id="UP001178461"/>
    </source>
</evidence>
<dbReference type="Pfam" id="PF08246">
    <property type="entry name" value="Inhibitor_I29"/>
    <property type="match status" value="1"/>
</dbReference>
<dbReference type="InterPro" id="IPR000668">
    <property type="entry name" value="Peptidase_C1A_C"/>
</dbReference>
<dbReference type="SUPFAM" id="SSF54001">
    <property type="entry name" value="Cysteine proteinases"/>
    <property type="match status" value="1"/>
</dbReference>
<keyword evidence="6" id="KW-1015">Disulfide bond</keyword>
<reference evidence="9" key="1">
    <citation type="submission" date="2022-12" db="EMBL/GenBank/DDBJ databases">
        <authorList>
            <person name="Alioto T."/>
            <person name="Alioto T."/>
            <person name="Gomez Garrido J."/>
        </authorList>
    </citation>
    <scope>NUCLEOTIDE SEQUENCE</scope>
</reference>
<dbReference type="PROSITE" id="PS00640">
    <property type="entry name" value="THIOL_PROTEASE_ASN"/>
    <property type="match status" value="1"/>
</dbReference>
<dbReference type="PROSITE" id="PS00139">
    <property type="entry name" value="THIOL_PROTEASE_CYS"/>
    <property type="match status" value="1"/>
</dbReference>
<keyword evidence="3" id="KW-0378">Hydrolase</keyword>
<dbReference type="GO" id="GO:0008234">
    <property type="term" value="F:cysteine-type peptidase activity"/>
    <property type="evidence" value="ECO:0007669"/>
    <property type="project" value="UniProtKB-KW"/>
</dbReference>
<gene>
    <name evidence="9" type="ORF">PODLI_1B037112</name>
</gene>
<dbReference type="CDD" id="cd02248">
    <property type="entry name" value="Peptidase_C1A"/>
    <property type="match status" value="1"/>
</dbReference>
<dbReference type="FunFam" id="3.90.70.10:FF:000006">
    <property type="entry name" value="Cathepsin S"/>
    <property type="match status" value="1"/>
</dbReference>
<dbReference type="PRINTS" id="PR00705">
    <property type="entry name" value="PAPAIN"/>
</dbReference>
<accession>A0AA35PW27</accession>
<dbReference type="SMART" id="SM00848">
    <property type="entry name" value="Inhibitor_I29"/>
    <property type="match status" value="1"/>
</dbReference>
<keyword evidence="4" id="KW-0788">Thiol protease</keyword>
<dbReference type="InterPro" id="IPR000169">
    <property type="entry name" value="Pept_cys_AS"/>
</dbReference>
<dbReference type="PROSITE" id="PS00639">
    <property type="entry name" value="THIOL_PROTEASE_HIS"/>
    <property type="match status" value="1"/>
</dbReference>
<keyword evidence="10" id="KW-1185">Reference proteome</keyword>
<evidence type="ECO:0000256" key="5">
    <source>
        <dbReference type="ARBA" id="ARBA00023145"/>
    </source>
</evidence>
<dbReference type="SMART" id="SM00645">
    <property type="entry name" value="Pept_C1"/>
    <property type="match status" value="1"/>
</dbReference>
<dbReference type="Pfam" id="PF00112">
    <property type="entry name" value="Peptidase_C1"/>
    <property type="match status" value="1"/>
</dbReference>
<evidence type="ECO:0000256" key="1">
    <source>
        <dbReference type="ARBA" id="ARBA00008455"/>
    </source>
</evidence>
<dbReference type="PANTHER" id="PTHR12411">
    <property type="entry name" value="CYSTEINE PROTEASE FAMILY C1-RELATED"/>
    <property type="match status" value="1"/>
</dbReference>
<sequence>MAGVVVHLNQGVWHSKPSLFIKGGPCIFVFLFHGEARGGSNKKLSLNPSVEREVKNMLPISAMALTGLVLLRTVSAVQDPTLDKAWGDWKRAHSKEYSEEEELFRRAVWEKNLQMIVEHNLEASRGMHTYELGMNHLGDLTREEFNQKLNGFRSDIAEEDADDEALFKDTDTHETPKHVDWRTKGYVTPIKDQGDCGSCWAFSATGALEGLHYKKTRKLVSLSEQNLVDCSWKQGNQGCNGGYMNWAFKYVWLNKGINSERTYPYEAEDGPCRFNASDRAATCTSRVKIPKRNETALARAVAKVGPVSVAVDASTFMFYKSGIFHHKDCEQMLNHGMLAVGYGTVKGDKKIKDYWILKNSWSETWGEKGYMRLAKGCHNQCGVASDASYPTL</sequence>
<name>A0AA35PW27_9SAUR</name>
<dbReference type="InterPro" id="IPR025661">
    <property type="entry name" value="Pept_asp_AS"/>
</dbReference>
<keyword evidence="2" id="KW-0645">Protease</keyword>
<comment type="similarity">
    <text evidence="1">Belongs to the peptidase C1 family.</text>
</comment>
<keyword evidence="5" id="KW-0865">Zymogen</keyword>
<dbReference type="EMBL" id="OX395144">
    <property type="protein sequence ID" value="CAI5798922.1"/>
    <property type="molecule type" value="Genomic_DNA"/>
</dbReference>
<evidence type="ECO:0000256" key="3">
    <source>
        <dbReference type="ARBA" id="ARBA00022801"/>
    </source>
</evidence>
<dbReference type="AlphaFoldDB" id="A0AA35PW27"/>
<feature type="domain" description="Peptidase C1A papain C-terminal" evidence="7">
    <location>
        <begin position="175"/>
        <end position="391"/>
    </location>
</feature>
<feature type="domain" description="Cathepsin propeptide inhibitor" evidence="8">
    <location>
        <begin position="86"/>
        <end position="145"/>
    </location>
</feature>
<dbReference type="InterPro" id="IPR025660">
    <property type="entry name" value="Pept_his_AS"/>
</dbReference>
<dbReference type="InterPro" id="IPR013128">
    <property type="entry name" value="Peptidase_C1A"/>
</dbReference>
<dbReference type="InterPro" id="IPR038765">
    <property type="entry name" value="Papain-like_cys_pep_sf"/>
</dbReference>
<evidence type="ECO:0000256" key="2">
    <source>
        <dbReference type="ARBA" id="ARBA00022670"/>
    </source>
</evidence>
<dbReference type="Proteomes" id="UP001178461">
    <property type="component" value="Chromosome 18"/>
</dbReference>
<dbReference type="GO" id="GO:0006508">
    <property type="term" value="P:proteolysis"/>
    <property type="evidence" value="ECO:0007669"/>
    <property type="project" value="UniProtKB-KW"/>
</dbReference>
<protein>
    <submittedName>
        <fullName evidence="9">Cathepsin L1-like</fullName>
    </submittedName>
</protein>
<organism evidence="9 10">
    <name type="scientific">Podarcis lilfordi</name>
    <name type="common">Lilford's wall lizard</name>
    <dbReference type="NCBI Taxonomy" id="74358"/>
    <lineage>
        <taxon>Eukaryota</taxon>
        <taxon>Metazoa</taxon>
        <taxon>Chordata</taxon>
        <taxon>Craniata</taxon>
        <taxon>Vertebrata</taxon>
        <taxon>Euteleostomi</taxon>
        <taxon>Lepidosauria</taxon>
        <taxon>Squamata</taxon>
        <taxon>Bifurcata</taxon>
        <taxon>Unidentata</taxon>
        <taxon>Episquamata</taxon>
        <taxon>Laterata</taxon>
        <taxon>Lacertibaenia</taxon>
        <taxon>Lacertidae</taxon>
        <taxon>Podarcis</taxon>
    </lineage>
</organism>
<dbReference type="InterPro" id="IPR013201">
    <property type="entry name" value="Prot_inhib_I29"/>
</dbReference>
<evidence type="ECO:0000259" key="7">
    <source>
        <dbReference type="SMART" id="SM00645"/>
    </source>
</evidence>
<proteinExistence type="inferred from homology"/>